<comment type="caution">
    <text evidence="3">The sequence shown here is derived from an EMBL/GenBank/DDBJ whole genome shotgun (WGS) entry which is preliminary data.</text>
</comment>
<sequence>MYTGDVYAQSEGETEDTEGHGYCDAFMAQHVRVREGHEDEVLREFVYMLDKGNDSVGNTVSQEVAMESDMLPLVPYEEYENHEHFWYTMDEKASARLRHHQNKRHARKVHLEQLAEQERQIQTQLEEAREQIGQVTEQGHAIGTFMLEHEQTYRMSADEMCDLCVDSIAERERERESQVAAETEGHTYDHGSRERRGDSTEGSAATETETEGESEGERETETETGVVPLVPVQFNRDRQMADMYMELPQVLRSVFHPYVVWRVGTRVPEEATPIAECFQATLATVHSTAFPVDESALTDEQKTRINCVRSVMGPILMMIGQIPLRDAIIAQREHALQIPRPHPEVQEEEEVDQAPTNEDGSVNLDYIPADCVYLRVLPDPVRRRGCPHYIRRRGCPHYIRCRMYMQKCMSHCISSDSYP</sequence>
<evidence type="ECO:0000256" key="2">
    <source>
        <dbReference type="SAM" id="MobiDB-lite"/>
    </source>
</evidence>
<reference evidence="3 4" key="1">
    <citation type="journal article" date="2018" name="PLoS ONE">
        <title>The draft genome of Kipferlia bialata reveals reductive genome evolution in fornicate parasites.</title>
        <authorList>
            <person name="Tanifuji G."/>
            <person name="Takabayashi S."/>
            <person name="Kume K."/>
            <person name="Takagi M."/>
            <person name="Nakayama T."/>
            <person name="Kamikawa R."/>
            <person name="Inagaki Y."/>
            <person name="Hashimoto T."/>
        </authorList>
    </citation>
    <scope>NUCLEOTIDE SEQUENCE [LARGE SCALE GENOMIC DNA]</scope>
    <source>
        <strain evidence="3">NY0173</strain>
    </source>
</reference>
<evidence type="ECO:0000313" key="3">
    <source>
        <dbReference type="EMBL" id="GIQ84691.1"/>
    </source>
</evidence>
<keyword evidence="1" id="KW-0175">Coiled coil</keyword>
<keyword evidence="4" id="KW-1185">Reference proteome</keyword>
<proteinExistence type="predicted"/>
<accession>A0A9K3CWW8</accession>
<feature type="coiled-coil region" evidence="1">
    <location>
        <begin position="107"/>
        <end position="138"/>
    </location>
</feature>
<dbReference type="Proteomes" id="UP000265618">
    <property type="component" value="Unassembled WGS sequence"/>
</dbReference>
<dbReference type="EMBL" id="BDIP01001580">
    <property type="protein sequence ID" value="GIQ84691.1"/>
    <property type="molecule type" value="Genomic_DNA"/>
</dbReference>
<evidence type="ECO:0000256" key="1">
    <source>
        <dbReference type="SAM" id="Coils"/>
    </source>
</evidence>
<feature type="region of interest" description="Disordered" evidence="2">
    <location>
        <begin position="1"/>
        <end position="20"/>
    </location>
</feature>
<feature type="compositionally biased region" description="Basic and acidic residues" evidence="2">
    <location>
        <begin position="173"/>
        <end position="199"/>
    </location>
</feature>
<dbReference type="AlphaFoldDB" id="A0A9K3CWW8"/>
<organism evidence="3 4">
    <name type="scientific">Kipferlia bialata</name>
    <dbReference type="NCBI Taxonomy" id="797122"/>
    <lineage>
        <taxon>Eukaryota</taxon>
        <taxon>Metamonada</taxon>
        <taxon>Carpediemonas-like organisms</taxon>
        <taxon>Kipferlia</taxon>
    </lineage>
</organism>
<name>A0A9K3CWW8_9EUKA</name>
<gene>
    <name evidence="3" type="ORF">KIPB_006237</name>
</gene>
<feature type="region of interest" description="Disordered" evidence="2">
    <location>
        <begin position="173"/>
        <end position="229"/>
    </location>
</feature>
<evidence type="ECO:0000313" key="4">
    <source>
        <dbReference type="Proteomes" id="UP000265618"/>
    </source>
</evidence>
<protein>
    <submittedName>
        <fullName evidence="3">Uncharacterized protein</fullName>
    </submittedName>
</protein>
<feature type="region of interest" description="Disordered" evidence="2">
    <location>
        <begin position="340"/>
        <end position="359"/>
    </location>
</feature>